<dbReference type="PANTHER" id="PTHR30290">
    <property type="entry name" value="PERIPLASMIC BINDING COMPONENT OF ABC TRANSPORTER"/>
    <property type="match status" value="1"/>
</dbReference>
<gene>
    <name evidence="3" type="primary">nikA</name>
    <name evidence="3" type="ORF">L2W38_11870</name>
</gene>
<protein>
    <submittedName>
        <fullName evidence="3">Nickel ABC transporter substrate-binding protein</fullName>
    </submittedName>
</protein>
<dbReference type="NCBIfam" id="TIGR02294">
    <property type="entry name" value="nickel_nikA"/>
    <property type="match status" value="1"/>
</dbReference>
<dbReference type="RefSeq" id="WP_236100210.1">
    <property type="nucleotide sequence ID" value="NZ_JAKGUD010000017.1"/>
</dbReference>
<accession>A0ABS9EQQ0</accession>
<evidence type="ECO:0000313" key="4">
    <source>
        <dbReference type="Proteomes" id="UP001200430"/>
    </source>
</evidence>
<name>A0ABS9EQQ0_9BACT</name>
<keyword evidence="4" id="KW-1185">Reference proteome</keyword>
<sequence>MRRSRLLISLAVALSAIVLSTAVWAQESSKKTRVVYSWPSYAGPLLPHMYSPSQMYAQRMVYDPLVEYEEDGSYSPALATSWDISPDGKVYTFRLREGVEFSDGTPFDAEAVVMNFDAIKANEKRHKWMDLVTQIDGWESVDEHTFRLTLKNAYYPALAELSLIRPFRFLSPSAFPDDGDTSKSIKAPIGTGPWMLVESKKGEYDLFKANPHSWRGKQDVDEIMVKVISDPTARALAFETGEIDLIYGASTGQIDMETFNRYRSMDGIVTGLSGPLEGRNIAMNSGRFPTDDPSVRQAILHGVDRKAIVKHVFLGMEYPAETLFAKNRPYCDLNLKPYVYDPKLSAKILDKAGWEKNDDSPFRKKDGAPLTLDFCFIGTNALQKASAEAIQGDLRKIGIDVRLVAEEADSYYKRQKSGEFGMIFSSTWGAPYDPQSYCSSMRIPSHADYQAQSGLKMKEKLDRSISEVLITVDEKERADLYRYILTTLHEEAIYMPLSFSTAIKVYRECNLSDIPFRPTPYDIPFERISLPKNGI</sequence>
<organism evidence="3 4">
    <name type="scientific">Dethiosulfovibrio marinus</name>
    <dbReference type="NCBI Taxonomy" id="133532"/>
    <lineage>
        <taxon>Bacteria</taxon>
        <taxon>Thermotogati</taxon>
        <taxon>Synergistota</taxon>
        <taxon>Synergistia</taxon>
        <taxon>Synergistales</taxon>
        <taxon>Dethiosulfovibrionaceae</taxon>
        <taxon>Dethiosulfovibrio</taxon>
    </lineage>
</organism>
<feature type="chain" id="PRO_5046938821" evidence="1">
    <location>
        <begin position="26"/>
        <end position="535"/>
    </location>
</feature>
<proteinExistence type="predicted"/>
<dbReference type="InterPro" id="IPR030678">
    <property type="entry name" value="Peptide/Ni-bd"/>
</dbReference>
<dbReference type="PANTHER" id="PTHR30290:SF37">
    <property type="entry name" value="NICKEL-BINDING PERIPLASMIC PROTEIN"/>
    <property type="match status" value="1"/>
</dbReference>
<evidence type="ECO:0000259" key="2">
    <source>
        <dbReference type="Pfam" id="PF00496"/>
    </source>
</evidence>
<evidence type="ECO:0000313" key="3">
    <source>
        <dbReference type="EMBL" id="MCF4143509.1"/>
    </source>
</evidence>
<dbReference type="InterPro" id="IPR000914">
    <property type="entry name" value="SBP_5_dom"/>
</dbReference>
<feature type="signal peptide" evidence="1">
    <location>
        <begin position="1"/>
        <end position="25"/>
    </location>
</feature>
<dbReference type="Gene3D" id="3.10.105.10">
    <property type="entry name" value="Dipeptide-binding Protein, Domain 3"/>
    <property type="match status" value="1"/>
</dbReference>
<dbReference type="Pfam" id="PF00496">
    <property type="entry name" value="SBP_bac_5"/>
    <property type="match status" value="1"/>
</dbReference>
<keyword evidence="1" id="KW-0732">Signal</keyword>
<dbReference type="SUPFAM" id="SSF53850">
    <property type="entry name" value="Periplasmic binding protein-like II"/>
    <property type="match status" value="1"/>
</dbReference>
<reference evidence="3 4" key="1">
    <citation type="submission" date="2022-01" db="EMBL/GenBank/DDBJ databases">
        <title>Dethiosulfovibrio faecalis sp. nov., a novel proteolytic, non-sulfur-reducing bacterium isolated from a marine aquaculture solid waste bioreactor.</title>
        <authorList>
            <person name="Grabowski S."/>
            <person name="Apolinario E."/>
            <person name="Schneider N."/>
            <person name="Marshall C.W."/>
            <person name="Sowers K.R."/>
        </authorList>
    </citation>
    <scope>NUCLEOTIDE SEQUENCE [LARGE SCALE GENOMIC DNA]</scope>
    <source>
        <strain evidence="3 4">DSM 12537</strain>
    </source>
</reference>
<dbReference type="InterPro" id="IPR011980">
    <property type="entry name" value="CntA-like"/>
</dbReference>
<dbReference type="Proteomes" id="UP001200430">
    <property type="component" value="Unassembled WGS sequence"/>
</dbReference>
<dbReference type="Gene3D" id="3.40.190.10">
    <property type="entry name" value="Periplasmic binding protein-like II"/>
    <property type="match status" value="1"/>
</dbReference>
<feature type="domain" description="Solute-binding protein family 5" evidence="2">
    <location>
        <begin position="74"/>
        <end position="444"/>
    </location>
</feature>
<evidence type="ECO:0000256" key="1">
    <source>
        <dbReference type="SAM" id="SignalP"/>
    </source>
</evidence>
<dbReference type="CDD" id="cd08489">
    <property type="entry name" value="PBP2_NikA"/>
    <property type="match status" value="1"/>
</dbReference>
<comment type="caution">
    <text evidence="3">The sequence shown here is derived from an EMBL/GenBank/DDBJ whole genome shotgun (WGS) entry which is preliminary data.</text>
</comment>
<dbReference type="EMBL" id="JAKGUD010000017">
    <property type="protein sequence ID" value="MCF4143509.1"/>
    <property type="molecule type" value="Genomic_DNA"/>
</dbReference>
<dbReference type="PIRSF" id="PIRSF002741">
    <property type="entry name" value="MppA"/>
    <property type="match status" value="1"/>
</dbReference>
<dbReference type="InterPro" id="IPR039424">
    <property type="entry name" value="SBP_5"/>
</dbReference>